<proteinExistence type="inferred from homology"/>
<name>A0AAW2ICV7_9NEOP</name>
<reference evidence="18" key="1">
    <citation type="journal article" date="2024" name="Gigascience">
        <title>Chromosome-level genome of the poultry shaft louse Menopon gallinae provides insight into the host-switching and adaptive evolution of parasitic lice.</title>
        <authorList>
            <person name="Xu Y."/>
            <person name="Ma L."/>
            <person name="Liu S."/>
            <person name="Liang Y."/>
            <person name="Liu Q."/>
            <person name="He Z."/>
            <person name="Tian L."/>
            <person name="Duan Y."/>
            <person name="Cai W."/>
            <person name="Li H."/>
            <person name="Song F."/>
        </authorList>
    </citation>
    <scope>NUCLEOTIDE SEQUENCE</scope>
    <source>
        <strain evidence="18">Cailab_2023a</strain>
    </source>
</reference>
<feature type="transmembrane region" description="Helical" evidence="16">
    <location>
        <begin position="1173"/>
        <end position="1196"/>
    </location>
</feature>
<evidence type="ECO:0000256" key="16">
    <source>
        <dbReference type="SAM" id="Phobius"/>
    </source>
</evidence>
<dbReference type="InterPro" id="IPR053956">
    <property type="entry name" value="NPC1_MLD"/>
</dbReference>
<dbReference type="GO" id="GO:0030299">
    <property type="term" value="P:intestinal cholesterol absorption"/>
    <property type="evidence" value="ECO:0007669"/>
    <property type="project" value="TreeGrafter"/>
</dbReference>
<keyword evidence="6" id="KW-0732">Signal</keyword>
<keyword evidence="7 16" id="KW-1133">Transmembrane helix</keyword>
<feature type="transmembrane region" description="Helical" evidence="16">
    <location>
        <begin position="1105"/>
        <end position="1125"/>
    </location>
</feature>
<feature type="domain" description="SSD" evidence="17">
    <location>
        <begin position="605"/>
        <end position="768"/>
    </location>
</feature>
<dbReference type="GO" id="GO:0042632">
    <property type="term" value="P:cholesterol homeostasis"/>
    <property type="evidence" value="ECO:0007669"/>
    <property type="project" value="TreeGrafter"/>
</dbReference>
<evidence type="ECO:0000256" key="11">
    <source>
        <dbReference type="ARBA" id="ARBA00023157"/>
    </source>
</evidence>
<sequence length="1254" mass="141872">MGFFLGHGSFRFFEMEVKHLIVLLALINGVFGKCIWYGQCKMTSTGKIENIHNVIDPKPFDITEREEAMKIMREKCRFFLEKYPEGKYCCDLKMVKTMAAGLKLAEMIFNRCPTCINNWFQHVCEFNCSPDQHLFMNPKEIRTDEDGNKCVHNIDIYLTDRYKESAFNSCKDVAMPSSGLRAMVHACRNDKHCTPKKWFESMGDVTQTQVPFQINYIKPPSDSFTALDLPTRPCNESFDSGFPCSCADCEASCMIPFEDPTNKDTCPLVMEDLTYITLCLIGILICSTIFFFSWAWIYRGSGESTLLERVGDSVHLSLENFFTSWGLKCALHPVKISVAVCILAFALIWGANYLRLTVEPVEIWASPNSECRKDKEYFDSRFGPFYRTSQIFLKTKNLPPIQWKHPDTEKVIQLGPIFQKEFLESVYNLQMKIQNIVTENGHQLKDICFAPMRSDGAKDTNVEECTVQSVWGYLGNNIELLEDEDEYRQKLFDCLSDNFQWDCLAPYRGPIFSELAVVGFKESKLIVDGIEYFDALYETATGIILTFLINNHADKGKLGPALEWEERFIALVKTWAKYEKPDFIEVAFSAERSIEDEIERESNAEIGTMVFSYVIMFLYITISLGKFRRISSLLVESKIMLGIAGIIIVISSVLSSLGFFGYLGIPTTLLTIEVIPFLILAVGVDNIFILVHTVQDMKGTDPPHELIGRALGAVGPSILLTTLSEALCFLIGSLSGMPAVKTFALYSSVAIILNFFLQITIFISYLSLDLRRVQARRLDVFCCFKASKKSKRDDGADSEFLRAFFRKCYGPFLMKRRVRICVIVVFVGWFIVSAFLTTRIELGLDQELTVPEDSYLVDYFTNLRDLLSMGPPVYFVVKKGLDFNNPLHVNSVCGTVGCKQTSLITYLTRASALENMTYIVKSPSSWIDDYFAWIAAPSCCKMFENGTYCPEKLRDECVKCTVTLDEDSRPTPEDFRNYLSFFLADNPNDECTKAGKAAYSGAITFEDNGVDVADSYFMAYHTVLRTSKDYYTALERSKNIAKHLSKALSEEVNFQVEVFPYSVFYVFYEQYLTIVNDAIVSLCLSLFTVFGVTFILTGFDYVSSLLVLITISSIIVDMMGLMYVWGITLNAISLVNLIVAVGIGVEFCSHLVHSFATSVENDKISRALNSISTIGHSLFSGITVTKFSGIVVLAFARSLIFRIFYFRMYLLMVLIGAAHGLMLLPVLLSYFGPRINSHRAKRLRSSSFYNGNGP</sequence>
<evidence type="ECO:0000259" key="17">
    <source>
        <dbReference type="PROSITE" id="PS50156"/>
    </source>
</evidence>
<comment type="caution">
    <text evidence="18">The sequence shown here is derived from an EMBL/GenBank/DDBJ whole genome shotgun (WGS) entry which is preliminary data.</text>
</comment>
<dbReference type="AlphaFoldDB" id="A0AAW2ICV7"/>
<dbReference type="Pfam" id="PF12349">
    <property type="entry name" value="Sterol-sensing"/>
    <property type="match status" value="1"/>
</dbReference>
<evidence type="ECO:0000256" key="13">
    <source>
        <dbReference type="ARBA" id="ARBA00023180"/>
    </source>
</evidence>
<evidence type="ECO:0000256" key="10">
    <source>
        <dbReference type="ARBA" id="ARBA00023136"/>
    </source>
</evidence>
<dbReference type="GO" id="GO:0005319">
    <property type="term" value="F:lipid transporter activity"/>
    <property type="evidence" value="ECO:0007669"/>
    <property type="project" value="InterPro"/>
</dbReference>
<evidence type="ECO:0000256" key="14">
    <source>
        <dbReference type="ARBA" id="ARBA00023221"/>
    </source>
</evidence>
<keyword evidence="5 16" id="KW-0812">Transmembrane</keyword>
<dbReference type="FunFam" id="1.20.1640.10:FF:000008">
    <property type="entry name" value="NPC intracellular cholesterol transporter 1"/>
    <property type="match status" value="1"/>
</dbReference>
<comment type="similarity">
    <text evidence="2">Belongs to the patched family.</text>
</comment>
<feature type="transmembrane region" description="Helical" evidence="16">
    <location>
        <begin position="1208"/>
        <end position="1232"/>
    </location>
</feature>
<dbReference type="GO" id="GO:0015485">
    <property type="term" value="F:cholesterol binding"/>
    <property type="evidence" value="ECO:0007669"/>
    <property type="project" value="TreeGrafter"/>
</dbReference>
<feature type="transmembrane region" description="Helical" evidence="16">
    <location>
        <begin position="674"/>
        <end position="694"/>
    </location>
</feature>
<keyword evidence="4" id="KW-0153">Cholesterol metabolism</keyword>
<dbReference type="GO" id="GO:0005886">
    <property type="term" value="C:plasma membrane"/>
    <property type="evidence" value="ECO:0007669"/>
    <property type="project" value="TreeGrafter"/>
</dbReference>
<accession>A0AAW2ICV7</accession>
<evidence type="ECO:0000256" key="5">
    <source>
        <dbReference type="ARBA" id="ARBA00022692"/>
    </source>
</evidence>
<evidence type="ECO:0000313" key="18">
    <source>
        <dbReference type="EMBL" id="KAL0279766.1"/>
    </source>
</evidence>
<dbReference type="InterPro" id="IPR032190">
    <property type="entry name" value="NPC1_N"/>
</dbReference>
<dbReference type="GO" id="GO:0008203">
    <property type="term" value="P:cholesterol metabolic process"/>
    <property type="evidence" value="ECO:0007669"/>
    <property type="project" value="UniProtKB-KW"/>
</dbReference>
<evidence type="ECO:0000256" key="12">
    <source>
        <dbReference type="ARBA" id="ARBA00023166"/>
    </source>
</evidence>
<evidence type="ECO:0000256" key="6">
    <source>
        <dbReference type="ARBA" id="ARBA00022729"/>
    </source>
</evidence>
<feature type="transmembrane region" description="Helical" evidence="16">
    <location>
        <begin position="1078"/>
        <end position="1098"/>
    </location>
</feature>
<comment type="subcellular location">
    <subcellularLocation>
        <location evidence="1">Endomembrane system</location>
        <topology evidence="1">Multi-pass membrane protein</topology>
    </subcellularLocation>
</comment>
<feature type="transmembrane region" description="Helical" evidence="16">
    <location>
        <begin position="818"/>
        <end position="836"/>
    </location>
</feature>
<dbReference type="PANTHER" id="PTHR45727:SF2">
    <property type="entry name" value="NPC INTRACELLULAR CHOLESTEROL TRANSPORTER 1"/>
    <property type="match status" value="1"/>
</dbReference>
<keyword evidence="3" id="KW-0813">Transport</keyword>
<dbReference type="GO" id="GO:0015918">
    <property type="term" value="P:sterol transport"/>
    <property type="evidence" value="ECO:0007669"/>
    <property type="project" value="TreeGrafter"/>
</dbReference>
<feature type="transmembrane region" description="Helical" evidence="16">
    <location>
        <begin position="639"/>
        <end position="662"/>
    </location>
</feature>
<keyword evidence="8" id="KW-0445">Lipid transport</keyword>
<gene>
    <name evidence="18" type="ORF">PYX00_001253</name>
</gene>
<keyword evidence="9" id="KW-0443">Lipid metabolism</keyword>
<comment type="catalytic activity">
    <reaction evidence="15">
        <text>cholesterol(in) = cholesterol(out)</text>
        <dbReference type="Rhea" id="RHEA:39747"/>
        <dbReference type="ChEBI" id="CHEBI:16113"/>
    </reaction>
</comment>
<dbReference type="Pfam" id="PF16414">
    <property type="entry name" value="NPC1_N"/>
    <property type="match status" value="1"/>
</dbReference>
<evidence type="ECO:0000256" key="1">
    <source>
        <dbReference type="ARBA" id="ARBA00004127"/>
    </source>
</evidence>
<dbReference type="EMBL" id="JARGDH010000001">
    <property type="protein sequence ID" value="KAL0279766.1"/>
    <property type="molecule type" value="Genomic_DNA"/>
</dbReference>
<keyword evidence="12" id="KW-1207">Sterol metabolism</keyword>
<feature type="transmembrane region" description="Helical" evidence="16">
    <location>
        <begin position="273"/>
        <end position="297"/>
    </location>
</feature>
<dbReference type="InterPro" id="IPR053958">
    <property type="entry name" value="HMGCR/SNAP/NPC1-like_SSD"/>
</dbReference>
<protein>
    <recommendedName>
        <fullName evidence="17">SSD domain-containing protein</fullName>
    </recommendedName>
</protein>
<dbReference type="GO" id="GO:0012505">
    <property type="term" value="C:endomembrane system"/>
    <property type="evidence" value="ECO:0007669"/>
    <property type="project" value="UniProtKB-SubCell"/>
</dbReference>
<dbReference type="PROSITE" id="PS50156">
    <property type="entry name" value="SSD"/>
    <property type="match status" value="1"/>
</dbReference>
<dbReference type="InterPro" id="IPR000731">
    <property type="entry name" value="SSD"/>
</dbReference>
<evidence type="ECO:0000256" key="7">
    <source>
        <dbReference type="ARBA" id="ARBA00022989"/>
    </source>
</evidence>
<keyword evidence="14" id="KW-0753">Steroid metabolism</keyword>
<feature type="transmembrane region" description="Helical" evidence="16">
    <location>
        <begin position="606"/>
        <end position="627"/>
    </location>
</feature>
<dbReference type="InterPro" id="IPR004765">
    <property type="entry name" value="NPC1-like"/>
</dbReference>
<feature type="transmembrane region" description="Helical" evidence="16">
    <location>
        <begin position="744"/>
        <end position="768"/>
    </location>
</feature>
<evidence type="ECO:0000256" key="3">
    <source>
        <dbReference type="ARBA" id="ARBA00022448"/>
    </source>
</evidence>
<dbReference type="NCBIfam" id="TIGR00917">
    <property type="entry name" value="2A060601"/>
    <property type="match status" value="1"/>
</dbReference>
<dbReference type="PANTHER" id="PTHR45727">
    <property type="entry name" value="NPC INTRACELLULAR CHOLESTEROL TRANSPORTER 1"/>
    <property type="match status" value="1"/>
</dbReference>
<evidence type="ECO:0000256" key="9">
    <source>
        <dbReference type="ARBA" id="ARBA00023098"/>
    </source>
</evidence>
<evidence type="ECO:0000256" key="2">
    <source>
        <dbReference type="ARBA" id="ARBA00005585"/>
    </source>
</evidence>
<keyword evidence="11" id="KW-1015">Disulfide bond</keyword>
<dbReference type="Gene3D" id="1.20.1640.10">
    <property type="entry name" value="Multidrug efflux transporter AcrB transmembrane domain"/>
    <property type="match status" value="2"/>
</dbReference>
<keyword evidence="10 16" id="KW-0472">Membrane</keyword>
<dbReference type="Pfam" id="PF22314">
    <property type="entry name" value="NPC1_MLD"/>
    <property type="match status" value="1"/>
</dbReference>
<dbReference type="SUPFAM" id="SSF82866">
    <property type="entry name" value="Multidrug efflux transporter AcrB transmembrane domain"/>
    <property type="match status" value="2"/>
</dbReference>
<evidence type="ECO:0000256" key="8">
    <source>
        <dbReference type="ARBA" id="ARBA00023055"/>
    </source>
</evidence>
<feature type="transmembrane region" description="Helical" evidence="16">
    <location>
        <begin position="1131"/>
        <end position="1152"/>
    </location>
</feature>
<feature type="transmembrane region" description="Helical" evidence="16">
    <location>
        <begin position="336"/>
        <end position="354"/>
    </location>
</feature>
<evidence type="ECO:0000256" key="4">
    <source>
        <dbReference type="ARBA" id="ARBA00022548"/>
    </source>
</evidence>
<organism evidence="18">
    <name type="scientific">Menopon gallinae</name>
    <name type="common">poultry shaft louse</name>
    <dbReference type="NCBI Taxonomy" id="328185"/>
    <lineage>
        <taxon>Eukaryota</taxon>
        <taxon>Metazoa</taxon>
        <taxon>Ecdysozoa</taxon>
        <taxon>Arthropoda</taxon>
        <taxon>Hexapoda</taxon>
        <taxon>Insecta</taxon>
        <taxon>Pterygota</taxon>
        <taxon>Neoptera</taxon>
        <taxon>Paraneoptera</taxon>
        <taxon>Psocodea</taxon>
        <taxon>Troctomorpha</taxon>
        <taxon>Phthiraptera</taxon>
        <taxon>Amblycera</taxon>
        <taxon>Menoponidae</taxon>
        <taxon>Menopon</taxon>
    </lineage>
</organism>
<evidence type="ECO:0000256" key="15">
    <source>
        <dbReference type="ARBA" id="ARBA00034049"/>
    </source>
</evidence>
<keyword evidence="13" id="KW-0325">Glycoprotein</keyword>